<dbReference type="InterPro" id="IPR011022">
    <property type="entry name" value="Arrestin_C-like"/>
</dbReference>
<feature type="domain" description="Arrestin C-terminal-like" evidence="2">
    <location>
        <begin position="168"/>
        <end position="311"/>
    </location>
</feature>
<name>A0A811KHU7_9BILA</name>
<comment type="caution">
    <text evidence="3">The sequence shown here is derived from an EMBL/GenBank/DDBJ whole genome shotgun (WGS) entry which is preliminary data.</text>
</comment>
<comment type="similarity">
    <text evidence="1">Belongs to the arrestin family.</text>
</comment>
<dbReference type="PANTHER" id="PTHR11188:SF175">
    <property type="entry name" value="ARRESTIN C-TERMINAL-LIKE DOMAIN-CONTAINING PROTEIN"/>
    <property type="match status" value="1"/>
</dbReference>
<reference evidence="3" key="1">
    <citation type="submission" date="2020-09" db="EMBL/GenBank/DDBJ databases">
        <authorList>
            <person name="Kikuchi T."/>
        </authorList>
    </citation>
    <scope>NUCLEOTIDE SEQUENCE</scope>
    <source>
        <strain evidence="3">SH1</strain>
    </source>
</reference>
<organism evidence="3 4">
    <name type="scientific">Bursaphelenchus okinawaensis</name>
    <dbReference type="NCBI Taxonomy" id="465554"/>
    <lineage>
        <taxon>Eukaryota</taxon>
        <taxon>Metazoa</taxon>
        <taxon>Ecdysozoa</taxon>
        <taxon>Nematoda</taxon>
        <taxon>Chromadorea</taxon>
        <taxon>Rhabditida</taxon>
        <taxon>Tylenchina</taxon>
        <taxon>Tylenchomorpha</taxon>
        <taxon>Aphelenchoidea</taxon>
        <taxon>Aphelenchoididae</taxon>
        <taxon>Bursaphelenchus</taxon>
    </lineage>
</organism>
<gene>
    <name evidence="3" type="ORF">BOKJ2_LOCUS5833</name>
</gene>
<evidence type="ECO:0000256" key="1">
    <source>
        <dbReference type="ARBA" id="ARBA00005298"/>
    </source>
</evidence>
<accession>A0A811KHU7</accession>
<evidence type="ECO:0000259" key="2">
    <source>
        <dbReference type="SMART" id="SM01017"/>
    </source>
</evidence>
<dbReference type="SMART" id="SM01017">
    <property type="entry name" value="Arrestin_C"/>
    <property type="match status" value="1"/>
</dbReference>
<dbReference type="InterPro" id="IPR014756">
    <property type="entry name" value="Ig_E-set"/>
</dbReference>
<dbReference type="Proteomes" id="UP000783686">
    <property type="component" value="Unassembled WGS sequence"/>
</dbReference>
<sequence length="341" mass="38354">MNAMQIQLEHSLAQLEPGQLCRGQLNIHCAKSSTVQRAYIQFVGVAKTEWRLGETYLVGSSAIVDKVPYTSEKSYTGTEVALPCRILNSGVTTIPFELNVPSDVPPSYENNLGCIRYWLKAVIKSDDVTQVVSIPIEICTNPDVECSEFLTKPIKKESRKEMGKLFFKNGHVRAAIGVQKAGFNVGESMEVKAEVFNESEKEITDIQFQLVQLSHFTAQRDCTRPSLKKNHKEVEFKQDELVVKEWCDVVKILKHESGTYQDVLRVPEVIPSFSNCQIVQVNYVLRTKIVSKTQKTLLCCDIPLQIRSTSSGSSMHSSPRSSLSIDVNEYHNNVHQPILTF</sequence>
<dbReference type="AlphaFoldDB" id="A0A811KHU7"/>
<evidence type="ECO:0000313" key="4">
    <source>
        <dbReference type="Proteomes" id="UP000614601"/>
    </source>
</evidence>
<dbReference type="Proteomes" id="UP000614601">
    <property type="component" value="Unassembled WGS sequence"/>
</dbReference>
<dbReference type="GO" id="GO:0005737">
    <property type="term" value="C:cytoplasm"/>
    <property type="evidence" value="ECO:0007669"/>
    <property type="project" value="TreeGrafter"/>
</dbReference>
<keyword evidence="4" id="KW-1185">Reference proteome</keyword>
<dbReference type="EMBL" id="CAJFDH010000003">
    <property type="protein sequence ID" value="CAD5214918.1"/>
    <property type="molecule type" value="Genomic_DNA"/>
</dbReference>
<dbReference type="Pfam" id="PF00339">
    <property type="entry name" value="Arrestin_N"/>
    <property type="match status" value="1"/>
</dbReference>
<dbReference type="Gene3D" id="2.60.40.640">
    <property type="match status" value="2"/>
</dbReference>
<dbReference type="EMBL" id="CAJFCW020000003">
    <property type="protein sequence ID" value="CAG9103401.1"/>
    <property type="molecule type" value="Genomic_DNA"/>
</dbReference>
<dbReference type="InterPro" id="IPR011021">
    <property type="entry name" value="Arrestin-like_N"/>
</dbReference>
<dbReference type="PANTHER" id="PTHR11188">
    <property type="entry name" value="ARRESTIN DOMAIN CONTAINING PROTEIN"/>
    <property type="match status" value="1"/>
</dbReference>
<evidence type="ECO:0000313" key="3">
    <source>
        <dbReference type="EMBL" id="CAD5214918.1"/>
    </source>
</evidence>
<proteinExistence type="inferred from homology"/>
<dbReference type="SUPFAM" id="SSF81296">
    <property type="entry name" value="E set domains"/>
    <property type="match status" value="2"/>
</dbReference>
<dbReference type="InterPro" id="IPR014752">
    <property type="entry name" value="Arrestin-like_C"/>
</dbReference>
<dbReference type="Pfam" id="PF02752">
    <property type="entry name" value="Arrestin_C"/>
    <property type="match status" value="1"/>
</dbReference>
<dbReference type="GO" id="GO:0015031">
    <property type="term" value="P:protein transport"/>
    <property type="evidence" value="ECO:0007669"/>
    <property type="project" value="TreeGrafter"/>
</dbReference>
<dbReference type="OrthoDB" id="2333384at2759"/>
<protein>
    <recommendedName>
        <fullName evidence="2">Arrestin C-terminal-like domain-containing protein</fullName>
    </recommendedName>
</protein>
<dbReference type="InterPro" id="IPR050357">
    <property type="entry name" value="Arrestin_domain-protein"/>
</dbReference>